<accession>A0A979G7Z0</accession>
<reference evidence="2" key="1">
    <citation type="submission" date="2009-08" db="EMBL/GenBank/DDBJ databases">
        <title>The complete genome of Chitinophaga pinensis DSM 2588.</title>
        <authorList>
            <consortium name="US DOE Joint Genome Institute (JGI-PGF)"/>
            <person name="Lucas S."/>
            <person name="Copeland A."/>
            <person name="Lapidus A."/>
            <person name="Glavina del Rio T."/>
            <person name="Dalin E."/>
            <person name="Tice H."/>
            <person name="Bruce D."/>
            <person name="Goodwin L."/>
            <person name="Pitluck S."/>
            <person name="Kyrpides N."/>
            <person name="Mavromatis K."/>
            <person name="Ivanova N."/>
            <person name="Mikhailova N."/>
            <person name="Sims D."/>
            <person name="Meinche L."/>
            <person name="Brettin T."/>
            <person name="Detter J.C."/>
            <person name="Han C."/>
            <person name="Larimer F."/>
            <person name="Land M."/>
            <person name="Hauser L."/>
            <person name="Markowitz V."/>
            <person name="Cheng J.-F."/>
            <person name="Hugenholtz P."/>
            <person name="Woyke T."/>
            <person name="Wu D."/>
            <person name="Spring S."/>
            <person name="Klenk H.-P."/>
            <person name="Eisen J.A."/>
        </authorList>
    </citation>
    <scope>NUCLEOTIDE SEQUENCE [LARGE SCALE GENOMIC DNA]</scope>
    <source>
        <strain evidence="2">ATCC 43595 / DSM 2588 / LMG 13176 / NBRC 15968 / NCIMB 11800 / UQM 2034</strain>
    </source>
</reference>
<proteinExistence type="predicted"/>
<evidence type="ECO:0000313" key="2">
    <source>
        <dbReference type="Proteomes" id="UP000002215"/>
    </source>
</evidence>
<reference evidence="1 2" key="2">
    <citation type="journal article" date="2010" name="Stand. Genomic Sci.">
        <title>Complete genome sequence of Chitinophaga pinensis type strain (UQM 2034).</title>
        <authorList>
            <person name="Glavina Del Rio T."/>
            <person name="Abt B."/>
            <person name="Spring S."/>
            <person name="Lapidus A."/>
            <person name="Nolan M."/>
            <person name="Tice H."/>
            <person name="Copeland A."/>
            <person name="Cheng J.F."/>
            <person name="Chen F."/>
            <person name="Bruce D."/>
            <person name="Goodwin L."/>
            <person name="Pitluck S."/>
            <person name="Ivanova N."/>
            <person name="Mavromatis K."/>
            <person name="Mikhailova N."/>
            <person name="Pati A."/>
            <person name="Chen A."/>
            <person name="Palaniappan K."/>
            <person name="Land M."/>
            <person name="Hauser L."/>
            <person name="Chang Y.J."/>
            <person name="Jeffries C.D."/>
            <person name="Chain P."/>
            <person name="Saunders E."/>
            <person name="Detter J.C."/>
            <person name="Brettin T."/>
            <person name="Rohde M."/>
            <person name="Goker M."/>
            <person name="Bristow J."/>
            <person name="Eisen J.A."/>
            <person name="Markowitz V."/>
            <person name="Hugenholtz P."/>
            <person name="Kyrpides N.C."/>
            <person name="Klenk H.P."/>
            <person name="Lucas S."/>
        </authorList>
    </citation>
    <scope>NUCLEOTIDE SEQUENCE [LARGE SCALE GENOMIC DNA]</scope>
    <source>
        <strain evidence="2">ATCC 43595 / DSM 2588 / LMG 13176 / NBRC 15968 / NCIMB 11800 / UQM 2034</strain>
    </source>
</reference>
<dbReference type="EMBL" id="CP001699">
    <property type="protein sequence ID" value="ACU62297.1"/>
    <property type="molecule type" value="Genomic_DNA"/>
</dbReference>
<protein>
    <submittedName>
        <fullName evidence="1">Uncharacterized protein</fullName>
    </submittedName>
</protein>
<dbReference type="KEGG" id="cpi:Cpin_4863"/>
<gene>
    <name evidence="1" type="ordered locus">Cpin_4863</name>
</gene>
<organism evidence="1 2">
    <name type="scientific">Chitinophaga pinensis (strain ATCC 43595 / DSM 2588 / LMG 13176 / NBRC 15968 / NCIMB 11800 / UQM 2034)</name>
    <dbReference type="NCBI Taxonomy" id="485918"/>
    <lineage>
        <taxon>Bacteria</taxon>
        <taxon>Pseudomonadati</taxon>
        <taxon>Bacteroidota</taxon>
        <taxon>Chitinophagia</taxon>
        <taxon>Chitinophagales</taxon>
        <taxon>Chitinophagaceae</taxon>
        <taxon>Chitinophaga</taxon>
    </lineage>
</organism>
<dbReference type="Proteomes" id="UP000002215">
    <property type="component" value="Chromosome"/>
</dbReference>
<dbReference type="AlphaFoldDB" id="A0A979G7Z0"/>
<name>A0A979G7Z0_CHIPD</name>
<evidence type="ECO:0000313" key="1">
    <source>
        <dbReference type="EMBL" id="ACU62297.1"/>
    </source>
</evidence>
<dbReference type="RefSeq" id="WP_012792465.1">
    <property type="nucleotide sequence ID" value="NC_013132.1"/>
</dbReference>
<dbReference type="OrthoDB" id="1232243at2"/>
<sequence>MEAQNVTRFRLTVKGNVKMLTMMDSFATEGRYELSARGANSMRPELQEYVLEEKEVKLTDYFDPNTYQLIEYVNRLASIYNRQHICISKDGAIRGLLNLPEIKTKWEGLKKELMQVNPVAAFEVIRHRDREMDQPVAIIDNLSNTHFMQLFLSDYGAQQELPAKRQTATPDRMGIGFMMPVVQTFRKDQREAGYTIHTEAVLDNSGRIDKGMITRVTGQQELDIRHFTRGSFQHTADGVLQSAEMTVFEQLNEEYKSDLYLQLEKIG</sequence>